<keyword evidence="2 5" id="KW-0812">Transmembrane</keyword>
<feature type="transmembrane region" description="Helical" evidence="5">
    <location>
        <begin position="7"/>
        <end position="26"/>
    </location>
</feature>
<dbReference type="AlphaFoldDB" id="A0A3N4N6K5"/>
<dbReference type="InterPro" id="IPR016944">
    <property type="entry name" value="UCP030066"/>
</dbReference>
<dbReference type="EMBL" id="RMBX01000001">
    <property type="protein sequence ID" value="RPD43273.1"/>
    <property type="molecule type" value="Genomic_DNA"/>
</dbReference>
<feature type="transmembrane region" description="Helical" evidence="5">
    <location>
        <begin position="98"/>
        <end position="114"/>
    </location>
</feature>
<comment type="caution">
    <text evidence="6">The sequence shown here is derived from an EMBL/GenBank/DDBJ whole genome shotgun (WGS) entry which is preliminary data.</text>
</comment>
<evidence type="ECO:0000256" key="1">
    <source>
        <dbReference type="ARBA" id="ARBA00004141"/>
    </source>
</evidence>
<evidence type="ECO:0000256" key="4">
    <source>
        <dbReference type="ARBA" id="ARBA00023136"/>
    </source>
</evidence>
<keyword evidence="4 5" id="KW-0472">Membrane</keyword>
<evidence type="ECO:0000256" key="3">
    <source>
        <dbReference type="ARBA" id="ARBA00022989"/>
    </source>
</evidence>
<name>A0A3N4N6K5_9BACT</name>
<dbReference type="PIRSF" id="PIRSF030066">
    <property type="entry name" value="UCP030066"/>
    <property type="match status" value="1"/>
</dbReference>
<protein>
    <submittedName>
        <fullName evidence="6">DoxX family protein</fullName>
    </submittedName>
</protein>
<dbReference type="Pfam" id="PF13564">
    <property type="entry name" value="DoxX_2"/>
    <property type="match status" value="1"/>
</dbReference>
<proteinExistence type="predicted"/>
<dbReference type="GO" id="GO:0016020">
    <property type="term" value="C:membrane"/>
    <property type="evidence" value="ECO:0007669"/>
    <property type="project" value="UniProtKB-SubCell"/>
</dbReference>
<comment type="subcellular location">
    <subcellularLocation>
        <location evidence="1">Membrane</location>
        <topology evidence="1">Multi-pass membrane protein</topology>
    </subcellularLocation>
</comment>
<feature type="transmembrane region" description="Helical" evidence="5">
    <location>
        <begin position="73"/>
        <end position="92"/>
    </location>
</feature>
<dbReference type="InterPro" id="IPR032808">
    <property type="entry name" value="DoxX"/>
</dbReference>
<keyword evidence="7" id="KW-1185">Reference proteome</keyword>
<organism evidence="6 7">
    <name type="scientific">Chitinophaga barathri</name>
    <dbReference type="NCBI Taxonomy" id="1647451"/>
    <lineage>
        <taxon>Bacteria</taxon>
        <taxon>Pseudomonadati</taxon>
        <taxon>Bacteroidota</taxon>
        <taxon>Chitinophagia</taxon>
        <taxon>Chitinophagales</taxon>
        <taxon>Chitinophagaceae</taxon>
        <taxon>Chitinophaga</taxon>
    </lineage>
</organism>
<dbReference type="RefSeq" id="WP_120514541.1">
    <property type="nucleotide sequence ID" value="NZ_QXZY01000001.1"/>
</dbReference>
<sequence>MTKRNKIIYWIATIWLALGMISSGIVQLFKVKAETDFMANLGYPEYFQTILGTWKILGIVVLLIPRYPLLKEWAYAGFFFVMTGAAISHIASGTVSEIFPSLLLLALTITSWYFRPADRKIILANQ</sequence>
<evidence type="ECO:0000313" key="7">
    <source>
        <dbReference type="Proteomes" id="UP000279089"/>
    </source>
</evidence>
<feature type="transmembrane region" description="Helical" evidence="5">
    <location>
        <begin position="46"/>
        <end position="64"/>
    </location>
</feature>
<evidence type="ECO:0000256" key="2">
    <source>
        <dbReference type="ARBA" id="ARBA00022692"/>
    </source>
</evidence>
<gene>
    <name evidence="6" type="ORF">EG028_02960</name>
</gene>
<keyword evidence="3 5" id="KW-1133">Transmembrane helix</keyword>
<dbReference type="Proteomes" id="UP000279089">
    <property type="component" value="Unassembled WGS sequence"/>
</dbReference>
<reference evidence="7" key="1">
    <citation type="submission" date="2018-11" db="EMBL/GenBank/DDBJ databases">
        <title>Chitinophaga lutea sp.nov., isolate from arsenic contaminated soil.</title>
        <authorList>
            <person name="Zong Y."/>
        </authorList>
    </citation>
    <scope>NUCLEOTIDE SEQUENCE [LARGE SCALE GENOMIC DNA]</scope>
    <source>
        <strain evidence="7">YLT18</strain>
    </source>
</reference>
<dbReference type="OrthoDB" id="7960583at2"/>
<accession>A0A3N4N6K5</accession>
<evidence type="ECO:0000313" key="6">
    <source>
        <dbReference type="EMBL" id="RPD43273.1"/>
    </source>
</evidence>
<evidence type="ECO:0000256" key="5">
    <source>
        <dbReference type="SAM" id="Phobius"/>
    </source>
</evidence>